<evidence type="ECO:0000256" key="1">
    <source>
        <dbReference type="SAM" id="MobiDB-lite"/>
    </source>
</evidence>
<dbReference type="OrthoDB" id="2506366at2759"/>
<feature type="region of interest" description="Disordered" evidence="1">
    <location>
        <begin position="276"/>
        <end position="304"/>
    </location>
</feature>
<accession>A0A9Q3QC33</accession>
<name>A0A9Q3QC33_9BASI</name>
<gene>
    <name evidence="2" type="ORF">O181_131605</name>
</gene>
<evidence type="ECO:0000313" key="3">
    <source>
        <dbReference type="Proteomes" id="UP000765509"/>
    </source>
</evidence>
<keyword evidence="3" id="KW-1185">Reference proteome</keyword>
<protein>
    <submittedName>
        <fullName evidence="2">Uncharacterized protein</fullName>
    </submittedName>
</protein>
<sequence>MRLKGIGGHSTPVVGLSENTLLDLQSGEERKIHFFVARGAVHTVIGRPFLADNGIKLEHSRDQGEILSYRESDGKRLCIPICSPEAKGWHSVPPKGMELCNMVKASDWKDADEDNSKIKPREISNVVTSNGRKKLSSISKKNWIIRIRVIFQVKFSKPIKVNQEQKELEPTVITKEKEYHKIKKMLSKAIGKMRRNRNEVIKFDFQCKGATPTILEDNAIPLNVDEVQPVLTTLQPTLYQSNELKEHKSCEGKQIISPEPKPKLNISYIKMEEKSIGSEKGESFGKENEFYDSLNPSFPSFSPV</sequence>
<organism evidence="2 3">
    <name type="scientific">Austropuccinia psidii MF-1</name>
    <dbReference type="NCBI Taxonomy" id="1389203"/>
    <lineage>
        <taxon>Eukaryota</taxon>
        <taxon>Fungi</taxon>
        <taxon>Dikarya</taxon>
        <taxon>Basidiomycota</taxon>
        <taxon>Pucciniomycotina</taxon>
        <taxon>Pucciniomycetes</taxon>
        <taxon>Pucciniales</taxon>
        <taxon>Sphaerophragmiaceae</taxon>
        <taxon>Austropuccinia</taxon>
    </lineage>
</organism>
<proteinExistence type="predicted"/>
<feature type="compositionally biased region" description="Polar residues" evidence="1">
    <location>
        <begin position="294"/>
        <end position="304"/>
    </location>
</feature>
<evidence type="ECO:0000313" key="2">
    <source>
        <dbReference type="EMBL" id="MBW0591890.1"/>
    </source>
</evidence>
<dbReference type="EMBL" id="AVOT02145517">
    <property type="protein sequence ID" value="MBW0591890.1"/>
    <property type="molecule type" value="Genomic_DNA"/>
</dbReference>
<reference evidence="2" key="1">
    <citation type="submission" date="2021-03" db="EMBL/GenBank/DDBJ databases">
        <title>Draft genome sequence of rust myrtle Austropuccinia psidii MF-1, a brazilian biotype.</title>
        <authorList>
            <person name="Quecine M.C."/>
            <person name="Pachon D.M.R."/>
            <person name="Bonatelli M.L."/>
            <person name="Correr F.H."/>
            <person name="Franceschini L.M."/>
            <person name="Leite T.F."/>
            <person name="Margarido G.R.A."/>
            <person name="Almeida C.A."/>
            <person name="Ferrarezi J.A."/>
            <person name="Labate C.A."/>
        </authorList>
    </citation>
    <scope>NUCLEOTIDE SEQUENCE</scope>
    <source>
        <strain evidence="2">MF-1</strain>
    </source>
</reference>
<comment type="caution">
    <text evidence="2">The sequence shown here is derived from an EMBL/GenBank/DDBJ whole genome shotgun (WGS) entry which is preliminary data.</text>
</comment>
<dbReference type="Proteomes" id="UP000765509">
    <property type="component" value="Unassembled WGS sequence"/>
</dbReference>
<dbReference type="AlphaFoldDB" id="A0A9Q3QC33"/>
<feature type="compositionally biased region" description="Basic and acidic residues" evidence="1">
    <location>
        <begin position="276"/>
        <end position="289"/>
    </location>
</feature>